<dbReference type="Pfam" id="PF14223">
    <property type="entry name" value="Retrotran_gag_2"/>
    <property type="match status" value="1"/>
</dbReference>
<reference evidence="3" key="1">
    <citation type="submission" date="2025-08" db="UniProtKB">
        <authorList>
            <consortium name="RefSeq"/>
        </authorList>
    </citation>
    <scope>IDENTIFICATION</scope>
</reference>
<proteinExistence type="predicted"/>
<dbReference type="RefSeq" id="XP_021807707.1">
    <property type="nucleotide sequence ID" value="XM_021952015.1"/>
</dbReference>
<dbReference type="PANTHER" id="PTHR47481:SF30">
    <property type="entry name" value="CCHC-TYPE DOMAIN-CONTAINING PROTEIN"/>
    <property type="match status" value="1"/>
</dbReference>
<dbReference type="PANTHER" id="PTHR47481">
    <property type="match status" value="1"/>
</dbReference>
<gene>
    <name evidence="3" type="primary">LOC110751540</name>
</gene>
<name>A0A6P5RYY0_PRUAV</name>
<sequence length="216" mass="23699">MVDDKSLNPEYVTWQRQDKQIMSWINSTLTPSVLSNVARCTTSAEIWKSLSTRYSSQSRSRILQLKQQLQSTKRDSMSITAYIDKLTAIANQLSLASKPVDDDDLIEIILNGVGPAYESVNSVKARETSMPFDDVLALLLSAESRLEDSNSPLSDSTSTALYTREVKEEAISSEAAVRRSGKVPEGTLPVRPPVSMRRPDLVAGAARAVTGQIPNP</sequence>
<feature type="region of interest" description="Disordered" evidence="1">
    <location>
        <begin position="173"/>
        <end position="199"/>
    </location>
</feature>
<dbReference type="AlphaFoldDB" id="A0A6P5RYY0"/>
<keyword evidence="2" id="KW-1185">Reference proteome</keyword>
<organism evidence="2 3">
    <name type="scientific">Prunus avium</name>
    <name type="common">Cherry</name>
    <name type="synonym">Cerasus avium</name>
    <dbReference type="NCBI Taxonomy" id="42229"/>
    <lineage>
        <taxon>Eukaryota</taxon>
        <taxon>Viridiplantae</taxon>
        <taxon>Streptophyta</taxon>
        <taxon>Embryophyta</taxon>
        <taxon>Tracheophyta</taxon>
        <taxon>Spermatophyta</taxon>
        <taxon>Magnoliopsida</taxon>
        <taxon>eudicotyledons</taxon>
        <taxon>Gunneridae</taxon>
        <taxon>Pentapetalae</taxon>
        <taxon>rosids</taxon>
        <taxon>fabids</taxon>
        <taxon>Rosales</taxon>
        <taxon>Rosaceae</taxon>
        <taxon>Amygdaloideae</taxon>
        <taxon>Amygdaleae</taxon>
        <taxon>Prunus</taxon>
    </lineage>
</organism>
<accession>A0A6P5RYY0</accession>
<evidence type="ECO:0000256" key="1">
    <source>
        <dbReference type="SAM" id="MobiDB-lite"/>
    </source>
</evidence>
<dbReference type="Proteomes" id="UP000515124">
    <property type="component" value="Unplaced"/>
</dbReference>
<dbReference type="KEGG" id="pavi:110751540"/>
<evidence type="ECO:0000313" key="2">
    <source>
        <dbReference type="Proteomes" id="UP000515124"/>
    </source>
</evidence>
<protein>
    <submittedName>
        <fullName evidence="3">Uncharacterized protein LOC110751540</fullName>
    </submittedName>
</protein>
<dbReference type="GeneID" id="110751540"/>
<evidence type="ECO:0000313" key="3">
    <source>
        <dbReference type="RefSeq" id="XP_021807707.1"/>
    </source>
</evidence>